<dbReference type="InterPro" id="IPR024078">
    <property type="entry name" value="LmbE-like_dom_sf"/>
</dbReference>
<proteinExistence type="predicted"/>
<protein>
    <submittedName>
        <fullName evidence="2">N-acetylglucosaminyl deacetylase, LmbE family</fullName>
    </submittedName>
</protein>
<dbReference type="STRING" id="1477437.SAMN05444682_11412"/>
<organism evidence="2 3">
    <name type="scientific">Parapedobacter indicus</name>
    <dbReference type="NCBI Taxonomy" id="1477437"/>
    <lineage>
        <taxon>Bacteria</taxon>
        <taxon>Pseudomonadati</taxon>
        <taxon>Bacteroidota</taxon>
        <taxon>Sphingobacteriia</taxon>
        <taxon>Sphingobacteriales</taxon>
        <taxon>Sphingobacteriaceae</taxon>
        <taxon>Parapedobacter</taxon>
    </lineage>
</organism>
<dbReference type="InterPro" id="IPR003737">
    <property type="entry name" value="GlcNAc_PI_deacetylase-related"/>
</dbReference>
<dbReference type="SUPFAM" id="SSF102588">
    <property type="entry name" value="LmbE-like"/>
    <property type="match status" value="1"/>
</dbReference>
<dbReference type="PANTHER" id="PTHR12993:SF30">
    <property type="entry name" value="N-ACETYL-ALPHA-D-GLUCOSAMINYL L-MALATE DEACETYLASE 1"/>
    <property type="match status" value="1"/>
</dbReference>
<feature type="signal peptide" evidence="1">
    <location>
        <begin position="1"/>
        <end position="21"/>
    </location>
</feature>
<dbReference type="GO" id="GO:0016811">
    <property type="term" value="F:hydrolase activity, acting on carbon-nitrogen (but not peptide) bonds, in linear amides"/>
    <property type="evidence" value="ECO:0007669"/>
    <property type="project" value="TreeGrafter"/>
</dbReference>
<dbReference type="AlphaFoldDB" id="A0A1I3U8V5"/>
<feature type="chain" id="PRO_5011549802" evidence="1">
    <location>
        <begin position="22"/>
        <end position="298"/>
    </location>
</feature>
<name>A0A1I3U8V5_9SPHI</name>
<sequence>MKHIMMLFFSYFGLNCCVLFAHGDTLNVMMIGAHPDDCEVGAGGLAILYARQGHRVKFVSMTNGDKGHHQLASDSLAKRRFEESMEAARRIGISYEVLNIPDGELLPTLENRHEVIRLIREWDADIVISHRPNTYHPDHRYTGVLVQDAAFLVTVPRIVSGVPALKANPLFLYFSDTFQQPTPFRPDIVIDVSAALEDMLRLLDAHESQFYEWLPWINRMDAAPIDTVQRKAWLRAWRLPQVQLSDELATQLHRWCPEKNLQEVKRVESFEICEYGRKVTDAAIHQLFPMLCHNEADF</sequence>
<gene>
    <name evidence="2" type="ORF">SAMN05444682_11412</name>
</gene>
<dbReference type="RefSeq" id="WP_090631434.1">
    <property type="nucleotide sequence ID" value="NZ_FOQO01000014.1"/>
</dbReference>
<dbReference type="Proteomes" id="UP000198670">
    <property type="component" value="Unassembled WGS sequence"/>
</dbReference>
<accession>A0A1I3U8V5</accession>
<dbReference type="OrthoDB" id="9790023at2"/>
<evidence type="ECO:0000313" key="3">
    <source>
        <dbReference type="Proteomes" id="UP000198670"/>
    </source>
</evidence>
<evidence type="ECO:0000256" key="1">
    <source>
        <dbReference type="SAM" id="SignalP"/>
    </source>
</evidence>
<reference evidence="2 3" key="1">
    <citation type="submission" date="2016-10" db="EMBL/GenBank/DDBJ databases">
        <authorList>
            <person name="de Groot N.N."/>
        </authorList>
    </citation>
    <scope>NUCLEOTIDE SEQUENCE [LARGE SCALE GENOMIC DNA]</scope>
    <source>
        <strain evidence="2 3">RK1</strain>
    </source>
</reference>
<dbReference type="Gene3D" id="3.40.50.10320">
    <property type="entry name" value="LmbE-like"/>
    <property type="match status" value="1"/>
</dbReference>
<dbReference type="EMBL" id="FOQO01000014">
    <property type="protein sequence ID" value="SFJ78217.1"/>
    <property type="molecule type" value="Genomic_DNA"/>
</dbReference>
<keyword evidence="3" id="KW-1185">Reference proteome</keyword>
<evidence type="ECO:0000313" key="2">
    <source>
        <dbReference type="EMBL" id="SFJ78217.1"/>
    </source>
</evidence>
<dbReference type="Pfam" id="PF02585">
    <property type="entry name" value="PIG-L"/>
    <property type="match status" value="1"/>
</dbReference>
<keyword evidence="1" id="KW-0732">Signal</keyword>
<dbReference type="PANTHER" id="PTHR12993">
    <property type="entry name" value="N-ACETYLGLUCOSAMINYL-PHOSPHATIDYLINOSITOL DE-N-ACETYLASE-RELATED"/>
    <property type="match status" value="1"/>
</dbReference>